<protein>
    <recommendedName>
        <fullName evidence="4">Aminoglycoside phosphotransferase domain-containing protein</fullName>
    </recommendedName>
</protein>
<sequence>MDTQVASYGDGPNVLRKVPRPLYSVQIYIGGPPPFSLEAQRKVLKWTHERGYFIPDPNWLNPPNVEGIREIVWPFMKPLGTKNIEDISVAFLADGGFNRVYTVDTLKGSYVFRVALPVDPHYKTESDVATTELVRHFTTIPVPIIYTYDSSANNTLGLEWILMEEITSGKELDDSWETMEYDTKVRLTETVADWTAQLSNIIFDKIGSIYMRFEQENLLFFVGRSVNYLLTQENRLLFDAPRGPFVMLESYYAVLLTIAKRDVEAVTQADESDLFEFELGKIQLEPALFLTRNPDLIDSVENFDEPEKEDLADPERQPDSEDPEEAAKAIKDNEEWYTRNLNDYQCTMLRQTFQEKLKDLESPLADAVWDDLPEFD</sequence>
<dbReference type="PANTHER" id="PTHR36091">
    <property type="entry name" value="ALTERED INHERITANCE OF MITOCHONDRIA PROTEIN 9, MITOCHONDRIAL"/>
    <property type="match status" value="1"/>
</dbReference>
<dbReference type="AlphaFoldDB" id="A0AAE0DLI4"/>
<gene>
    <name evidence="2" type="ORF">OEA41_001440</name>
</gene>
<dbReference type="GO" id="GO:0005739">
    <property type="term" value="C:mitochondrion"/>
    <property type="evidence" value="ECO:0007669"/>
    <property type="project" value="TreeGrafter"/>
</dbReference>
<keyword evidence="3" id="KW-1185">Reference proteome</keyword>
<dbReference type="Proteomes" id="UP001276659">
    <property type="component" value="Unassembled WGS sequence"/>
</dbReference>
<comment type="caution">
    <text evidence="2">The sequence shown here is derived from an EMBL/GenBank/DDBJ whole genome shotgun (WGS) entry which is preliminary data.</text>
</comment>
<accession>A0AAE0DLI4</accession>
<evidence type="ECO:0000313" key="3">
    <source>
        <dbReference type="Proteomes" id="UP001276659"/>
    </source>
</evidence>
<name>A0AAE0DLI4_9LECA</name>
<dbReference type="EMBL" id="JASNWA010000006">
    <property type="protein sequence ID" value="KAK3174196.1"/>
    <property type="molecule type" value="Genomic_DNA"/>
</dbReference>
<evidence type="ECO:0008006" key="4">
    <source>
        <dbReference type="Google" id="ProtNLM"/>
    </source>
</evidence>
<dbReference type="InterPro" id="IPR051035">
    <property type="entry name" value="Mito_inheritance_9"/>
</dbReference>
<evidence type="ECO:0000256" key="1">
    <source>
        <dbReference type="SAM" id="MobiDB-lite"/>
    </source>
</evidence>
<proteinExistence type="predicted"/>
<reference evidence="2" key="1">
    <citation type="submission" date="2022-11" db="EMBL/GenBank/DDBJ databases">
        <title>Chromosomal genome sequence assembly and mating type (MAT) locus characterization of the leprose asexual lichenized fungus Lepraria neglecta (Nyl.) Erichsen.</title>
        <authorList>
            <person name="Allen J.L."/>
            <person name="Pfeffer B."/>
        </authorList>
    </citation>
    <scope>NUCLEOTIDE SEQUENCE</scope>
    <source>
        <strain evidence="2">Allen 5258</strain>
    </source>
</reference>
<dbReference type="PANTHER" id="PTHR36091:SF2">
    <property type="entry name" value="AMINOGLYCOSIDE PHOSPHOTRANSFERASE DOMAIN-CONTAINING PROTEIN"/>
    <property type="match status" value="1"/>
</dbReference>
<evidence type="ECO:0000313" key="2">
    <source>
        <dbReference type="EMBL" id="KAK3174196.1"/>
    </source>
</evidence>
<feature type="region of interest" description="Disordered" evidence="1">
    <location>
        <begin position="305"/>
        <end position="332"/>
    </location>
</feature>
<dbReference type="SUPFAM" id="SSF56112">
    <property type="entry name" value="Protein kinase-like (PK-like)"/>
    <property type="match status" value="1"/>
</dbReference>
<dbReference type="InterPro" id="IPR011009">
    <property type="entry name" value="Kinase-like_dom_sf"/>
</dbReference>
<organism evidence="2 3">
    <name type="scientific">Lepraria neglecta</name>
    <dbReference type="NCBI Taxonomy" id="209136"/>
    <lineage>
        <taxon>Eukaryota</taxon>
        <taxon>Fungi</taxon>
        <taxon>Dikarya</taxon>
        <taxon>Ascomycota</taxon>
        <taxon>Pezizomycotina</taxon>
        <taxon>Lecanoromycetes</taxon>
        <taxon>OSLEUM clade</taxon>
        <taxon>Lecanoromycetidae</taxon>
        <taxon>Lecanorales</taxon>
        <taxon>Lecanorineae</taxon>
        <taxon>Stereocaulaceae</taxon>
        <taxon>Lepraria</taxon>
    </lineage>
</organism>
<feature type="compositionally biased region" description="Basic and acidic residues" evidence="1">
    <location>
        <begin position="309"/>
        <end position="332"/>
    </location>
</feature>